<dbReference type="InterPro" id="IPR027417">
    <property type="entry name" value="P-loop_NTPase"/>
</dbReference>
<evidence type="ECO:0000313" key="5">
    <source>
        <dbReference type="EMBL" id="CAF9918712.1"/>
    </source>
</evidence>
<keyword evidence="1" id="KW-0342">GTP-binding</keyword>
<feature type="compositionally biased region" description="Low complexity" evidence="2">
    <location>
        <begin position="25"/>
        <end position="36"/>
    </location>
</feature>
<dbReference type="SUPFAM" id="SSF52540">
    <property type="entry name" value="P-loop containing nucleoside triphosphate hydrolases"/>
    <property type="match status" value="1"/>
</dbReference>
<comment type="similarity">
    <text evidence="1">Belongs to the TRAFAC class TrmE-Era-EngA-EngB-Septin-like GTPase superfamily. Septin GTPase family.</text>
</comment>
<evidence type="ECO:0000256" key="1">
    <source>
        <dbReference type="RuleBase" id="RU004560"/>
    </source>
</evidence>
<evidence type="ECO:0000256" key="3">
    <source>
        <dbReference type="SAM" id="Phobius"/>
    </source>
</evidence>
<feature type="compositionally biased region" description="Polar residues" evidence="2">
    <location>
        <begin position="49"/>
        <end position="61"/>
    </location>
</feature>
<evidence type="ECO:0000313" key="6">
    <source>
        <dbReference type="Proteomes" id="UP000664169"/>
    </source>
</evidence>
<feature type="compositionally biased region" description="Polar residues" evidence="2">
    <location>
        <begin position="127"/>
        <end position="139"/>
    </location>
</feature>
<dbReference type="OrthoDB" id="4150765at2759"/>
<keyword evidence="3" id="KW-0472">Membrane</keyword>
<feature type="region of interest" description="Disordered" evidence="2">
    <location>
        <begin position="1"/>
        <end position="192"/>
    </location>
</feature>
<organism evidence="5 6">
    <name type="scientific">Gomphillus americanus</name>
    <dbReference type="NCBI Taxonomy" id="1940652"/>
    <lineage>
        <taxon>Eukaryota</taxon>
        <taxon>Fungi</taxon>
        <taxon>Dikarya</taxon>
        <taxon>Ascomycota</taxon>
        <taxon>Pezizomycotina</taxon>
        <taxon>Lecanoromycetes</taxon>
        <taxon>OSLEUM clade</taxon>
        <taxon>Ostropomycetidae</taxon>
        <taxon>Ostropales</taxon>
        <taxon>Graphidaceae</taxon>
        <taxon>Gomphilloideae</taxon>
        <taxon>Gomphillus</taxon>
    </lineage>
</organism>
<protein>
    <recommendedName>
        <fullName evidence="4">Septin-type G domain-containing protein</fullName>
    </recommendedName>
</protein>
<dbReference type="InterPro" id="IPR030379">
    <property type="entry name" value="G_SEPTIN_dom"/>
</dbReference>
<name>A0A8H3I8D6_9LECA</name>
<feature type="region of interest" description="Disordered" evidence="2">
    <location>
        <begin position="506"/>
        <end position="535"/>
    </location>
</feature>
<dbReference type="PANTHER" id="PTHR18884">
    <property type="entry name" value="SEPTIN"/>
    <property type="match status" value="1"/>
</dbReference>
<reference evidence="5" key="1">
    <citation type="submission" date="2021-03" db="EMBL/GenBank/DDBJ databases">
        <authorList>
            <person name="Tagirdzhanova G."/>
        </authorList>
    </citation>
    <scope>NUCLEOTIDE SEQUENCE</scope>
</reference>
<feature type="domain" description="Septin-type G" evidence="4">
    <location>
        <begin position="218"/>
        <end position="558"/>
    </location>
</feature>
<keyword evidence="1" id="KW-0547">Nucleotide-binding</keyword>
<dbReference type="Gene3D" id="3.40.50.300">
    <property type="entry name" value="P-loop containing nucleotide triphosphate hydrolases"/>
    <property type="match status" value="1"/>
</dbReference>
<gene>
    <name evidence="5" type="ORF">GOMPHAMPRED_001602</name>
</gene>
<dbReference type="Pfam" id="PF00735">
    <property type="entry name" value="Septin"/>
    <property type="match status" value="1"/>
</dbReference>
<dbReference type="GO" id="GO:0005525">
    <property type="term" value="F:GTP binding"/>
    <property type="evidence" value="ECO:0007669"/>
    <property type="project" value="UniProtKB-KW"/>
</dbReference>
<evidence type="ECO:0000259" key="4">
    <source>
        <dbReference type="PROSITE" id="PS51719"/>
    </source>
</evidence>
<keyword evidence="3" id="KW-1133">Transmembrane helix</keyword>
<comment type="caution">
    <text evidence="5">The sequence shown here is derived from an EMBL/GenBank/DDBJ whole genome shotgun (WGS) entry which is preliminary data.</text>
</comment>
<sequence length="722" mass="79521">MKPSVRGSTSSASSPPRRKQSIPGTTLAAQNTTPTTFFMASESMLDADQTPTSSMTDTTFGVRSISDDLDTELEKEREEVRRRSTIIAPPTLFRDASRGSFSMRSNASSSSNNSSSSQSQQPPHTDIANTSSSRTNFLFQSPILGTSEPSSPKSTSVSSFRPSDDDFMDDRSSQAVLSDSEDDGIPRNATTDSISAPQFIMPSIMMPSRRPFSDKGSSLGRLKVLLAGSSGVGKTSLIKSLLQTCEDIVHIDASIPTTLLTRGTKGASRGYNRTKQISETYASTKAYPTWWSDLEENSILRRRKSGDGTVLERNICFVDTPGYDSGTSILEGWDKVTRYVESQMNKILDTGTMENVEIMHLLGGGGGSHVDVVLYLLAHPVKPADLEFIKQLSLITNVIPVLAKADTLPVEELENIKMSISEDLASAELKLFQPSTQNHPYHLYTVCSSPSKDLESMDASLLMQPDYIQPLHTSELTILVEHLFSPETIRKLKYFAAKKVIQHRQTPQTSIMTQSPLRSSIPPKQNTVSSPTIGKTSSQVLVTRTPGILTYNQAAVTDHTLREERLARVQLANWATNLQRSLANERLHYEAMAKVERAEWLKARLGECVFEQNLEASNTERQLVSPPKPGTSSPVKQQQLSSKLATHMVPRTALRDPADPLGLLYWRDELGSSGLLLLKVVGGAGILGALGTFLFLTVRDWSEGIVLSEQTAYFREWWESFR</sequence>
<keyword evidence="3" id="KW-0812">Transmembrane</keyword>
<keyword evidence="6" id="KW-1185">Reference proteome</keyword>
<dbReference type="PROSITE" id="PS51719">
    <property type="entry name" value="G_SEPTIN"/>
    <property type="match status" value="1"/>
</dbReference>
<dbReference type="AlphaFoldDB" id="A0A8H3I8D6"/>
<feature type="compositionally biased region" description="Low complexity" evidence="2">
    <location>
        <begin position="98"/>
        <end position="121"/>
    </location>
</feature>
<accession>A0A8H3I8D6</accession>
<dbReference type="Proteomes" id="UP000664169">
    <property type="component" value="Unassembled WGS sequence"/>
</dbReference>
<evidence type="ECO:0000256" key="2">
    <source>
        <dbReference type="SAM" id="MobiDB-lite"/>
    </source>
</evidence>
<proteinExistence type="inferred from homology"/>
<dbReference type="EMBL" id="CAJPDQ010000013">
    <property type="protein sequence ID" value="CAF9918712.1"/>
    <property type="molecule type" value="Genomic_DNA"/>
</dbReference>
<feature type="compositionally biased region" description="Low complexity" evidence="2">
    <location>
        <begin position="147"/>
        <end position="161"/>
    </location>
</feature>
<feature type="compositionally biased region" description="Basic and acidic residues" evidence="2">
    <location>
        <begin position="72"/>
        <end position="82"/>
    </location>
</feature>
<feature type="transmembrane region" description="Helical" evidence="3">
    <location>
        <begin position="676"/>
        <end position="698"/>
    </location>
</feature>
<feature type="compositionally biased region" description="Polar residues" evidence="2">
    <location>
        <begin position="1"/>
        <end position="14"/>
    </location>
</feature>